<feature type="region of interest" description="Disordered" evidence="1">
    <location>
        <begin position="308"/>
        <end position="515"/>
    </location>
</feature>
<evidence type="ECO:0000313" key="3">
    <source>
        <dbReference type="Proteomes" id="UP001223646"/>
    </source>
</evidence>
<sequence length="615" mass="60991">MMHAVIPTIDSAIQKFSITNVLASGSRFMQPNLAGYSQVPSLQLVATEHSLAISGSSGSSAAVGLSLGKQLTWAQTNLADFRRVITEHESTMNRILRSINPFNGDGASLAEVARTSGVFQRRPMFEAGSLTFAPVTLSAELGLDAKSLLSMFSSTNDGAVAEAIAYWNNFADTMTTLASNLTSISSGLVSSNSGAVFSAADTTMKGLAARATSIATASEVMAGHLAVLPSVKAMAVNALSAIEAESKALPNPGAQKAFEQAEVAAFLSGPYTAQLQTAIPRIPNLVSADAGSGVTAEVSVGATVAGRSGTSQFSLSPAGMTGSMQAASTPVGATSTVPDSPTPQSTSASPSAPSHVQPSTSTLSSSTNPSATPVHPASPSSPTSSTISPTSPTSTSAMAQPNAANPAMVAPSGASAPLQRTSPQGVSPYGVHGNRPAGSLDAGRTAGLTPAGNIPALPSSGNASPRPPASGLPTSSPGRMPAPTAGRGMGTGLGPGVAGSALPNASNSPAQRGSGLMNSLISARNSTATGATGAAGGTTGAAAGNRGAGAFAATTAGNRGGLLQKGSAPSARKLTNVATIRDNDAGAFEQNEYQKELFGDAPITIPAVIGHNVRS</sequence>
<feature type="compositionally biased region" description="Polar residues" evidence="1">
    <location>
        <begin position="503"/>
        <end position="515"/>
    </location>
</feature>
<reference evidence="2" key="2">
    <citation type="submission" date="2024-05" db="EMBL/GenBank/DDBJ databases">
        <authorList>
            <person name="Wolfe A."/>
        </authorList>
    </citation>
    <scope>NUCLEOTIDE SEQUENCE</scope>
    <source>
        <strain evidence="2">UMB1064</strain>
    </source>
</reference>
<name>A0AAW9SJH4_CORAY</name>
<dbReference type="Proteomes" id="UP001223646">
    <property type="component" value="Unassembled WGS sequence"/>
</dbReference>
<dbReference type="AlphaFoldDB" id="A0AAW9SJH4"/>
<feature type="compositionally biased region" description="Low complexity" evidence="1">
    <location>
        <begin position="342"/>
        <end position="411"/>
    </location>
</feature>
<evidence type="ECO:0008006" key="4">
    <source>
        <dbReference type="Google" id="ProtNLM"/>
    </source>
</evidence>
<dbReference type="RefSeq" id="WP_070437995.1">
    <property type="nucleotide sequence ID" value="NZ_JASOOY020000022.1"/>
</dbReference>
<dbReference type="EMBL" id="JASOOY020000022">
    <property type="protein sequence ID" value="MEO3717319.1"/>
    <property type="molecule type" value="Genomic_DNA"/>
</dbReference>
<protein>
    <recommendedName>
        <fullName evidence="4">PPE family protein</fullName>
    </recommendedName>
</protein>
<comment type="caution">
    <text evidence="2">The sequence shown here is derived from an EMBL/GenBank/DDBJ whole genome shotgun (WGS) entry which is preliminary data.</text>
</comment>
<feature type="compositionally biased region" description="Gly residues" evidence="1">
    <location>
        <begin position="487"/>
        <end position="497"/>
    </location>
</feature>
<accession>A0AAW9SJH4</accession>
<reference evidence="2" key="1">
    <citation type="submission" date="2023-05" db="EMBL/GenBank/DDBJ databases">
        <authorList>
            <person name="Du J."/>
        </authorList>
    </citation>
    <scope>NUCLEOTIDE SEQUENCE</scope>
    <source>
        <strain evidence="2">UMB1064</strain>
    </source>
</reference>
<proteinExistence type="predicted"/>
<evidence type="ECO:0000256" key="1">
    <source>
        <dbReference type="SAM" id="MobiDB-lite"/>
    </source>
</evidence>
<gene>
    <name evidence="2" type="ORF">QP460_006935</name>
</gene>
<evidence type="ECO:0000313" key="2">
    <source>
        <dbReference type="EMBL" id="MEO3717319.1"/>
    </source>
</evidence>
<organism evidence="2 3">
    <name type="scientific">Corynebacterium amycolatum</name>
    <dbReference type="NCBI Taxonomy" id="43765"/>
    <lineage>
        <taxon>Bacteria</taxon>
        <taxon>Bacillati</taxon>
        <taxon>Actinomycetota</taxon>
        <taxon>Actinomycetes</taxon>
        <taxon>Mycobacteriales</taxon>
        <taxon>Corynebacteriaceae</taxon>
        <taxon>Corynebacterium</taxon>
    </lineage>
</organism>
<feature type="compositionally biased region" description="Polar residues" evidence="1">
    <location>
        <begin position="322"/>
        <end position="339"/>
    </location>
</feature>